<comment type="caution">
    <text evidence="1">The sequence shown here is derived from an EMBL/GenBank/DDBJ whole genome shotgun (WGS) entry which is preliminary data.</text>
</comment>
<keyword evidence="2" id="KW-1185">Reference proteome</keyword>
<organism evidence="1 2">
    <name type="scientific">Symbiodinium natans</name>
    <dbReference type="NCBI Taxonomy" id="878477"/>
    <lineage>
        <taxon>Eukaryota</taxon>
        <taxon>Sar</taxon>
        <taxon>Alveolata</taxon>
        <taxon>Dinophyceae</taxon>
        <taxon>Suessiales</taxon>
        <taxon>Symbiodiniaceae</taxon>
        <taxon>Symbiodinium</taxon>
    </lineage>
</organism>
<dbReference type="Proteomes" id="UP000604046">
    <property type="component" value="Unassembled WGS sequence"/>
</dbReference>
<name>A0A812SXV7_9DINO</name>
<evidence type="ECO:0000313" key="1">
    <source>
        <dbReference type="EMBL" id="CAE7508574.1"/>
    </source>
</evidence>
<dbReference type="EMBL" id="CAJNDS010002518">
    <property type="protein sequence ID" value="CAE7508574.1"/>
    <property type="molecule type" value="Genomic_DNA"/>
</dbReference>
<sequence>MFAMFDLGDVPGTSLSTKHVRPSQGLGVEEIRRLGRYARPSCRGLHDHVETRHVVRKLIHARSAVSDLHGFTASKDVNPRKLSSCNAQCLNIHGLAPLGIAHESLRDPIRLCQSHPAREPGLASCVHSCANVHLHVHVSAALRQRPFTVHPKLETPN</sequence>
<proteinExistence type="predicted"/>
<gene>
    <name evidence="1" type="ORF">SNAT2548_LOCUS28482</name>
</gene>
<accession>A0A812SXV7</accession>
<dbReference type="AlphaFoldDB" id="A0A812SXV7"/>
<protein>
    <submittedName>
        <fullName evidence="1">Uncharacterized protein</fullName>
    </submittedName>
</protein>
<reference evidence="1" key="1">
    <citation type="submission" date="2021-02" db="EMBL/GenBank/DDBJ databases">
        <authorList>
            <person name="Dougan E. K."/>
            <person name="Rhodes N."/>
            <person name="Thang M."/>
            <person name="Chan C."/>
        </authorList>
    </citation>
    <scope>NUCLEOTIDE SEQUENCE</scope>
</reference>
<evidence type="ECO:0000313" key="2">
    <source>
        <dbReference type="Proteomes" id="UP000604046"/>
    </source>
</evidence>